<protein>
    <submittedName>
        <fullName evidence="2">Uncharacterized protein</fullName>
    </submittedName>
</protein>
<feature type="region of interest" description="Disordered" evidence="1">
    <location>
        <begin position="1"/>
        <end position="20"/>
    </location>
</feature>
<reference evidence="2 3" key="2">
    <citation type="submission" date="2008-10" db="EMBL/GenBank/DDBJ databases">
        <authorList>
            <person name="Fulton L."/>
            <person name="Clifton S."/>
            <person name="Fulton B."/>
            <person name="Xu J."/>
            <person name="Minx P."/>
            <person name="Pepin K.H."/>
            <person name="Johnson M."/>
            <person name="Bhonagiri V."/>
            <person name="Nash W.E."/>
            <person name="Mardis E.R."/>
            <person name="Wilson R.K."/>
        </authorList>
    </citation>
    <scope>NUCLEOTIDE SEQUENCE [LARGE SCALE GENOMIC DNA]</scope>
    <source>
        <strain evidence="2 3">ATCC 29098</strain>
    </source>
</reference>
<gene>
    <name evidence="2" type="ORF">DESPIG_01833</name>
</gene>
<dbReference type="EMBL" id="ABXU01000058">
    <property type="protein sequence ID" value="EEB33236.1"/>
    <property type="molecule type" value="Genomic_DNA"/>
</dbReference>
<comment type="caution">
    <text evidence="2">The sequence shown here is derived from an EMBL/GenBank/DDBJ whole genome shotgun (WGS) entry which is preliminary data.</text>
</comment>
<organism evidence="2 3">
    <name type="scientific">Desulfovibrio piger ATCC 29098</name>
    <dbReference type="NCBI Taxonomy" id="411464"/>
    <lineage>
        <taxon>Bacteria</taxon>
        <taxon>Pseudomonadati</taxon>
        <taxon>Thermodesulfobacteriota</taxon>
        <taxon>Desulfovibrionia</taxon>
        <taxon>Desulfovibrionales</taxon>
        <taxon>Desulfovibrionaceae</taxon>
        <taxon>Desulfovibrio</taxon>
    </lineage>
</organism>
<evidence type="ECO:0000313" key="3">
    <source>
        <dbReference type="Proteomes" id="UP000003676"/>
    </source>
</evidence>
<dbReference type="AlphaFoldDB" id="B6WUS1"/>
<accession>B6WUS1</accession>
<dbReference type="Proteomes" id="UP000003676">
    <property type="component" value="Unassembled WGS sequence"/>
</dbReference>
<sequence length="51" mass="5549">MLPPSARPDTPVFPAAKTGPELSDFSENLSFFSENHKSPARAITTTHSIIH</sequence>
<name>B6WUS1_9BACT</name>
<evidence type="ECO:0000256" key="1">
    <source>
        <dbReference type="SAM" id="MobiDB-lite"/>
    </source>
</evidence>
<dbReference type="HOGENOM" id="CLU_3098172_0_0_7"/>
<evidence type="ECO:0000313" key="2">
    <source>
        <dbReference type="EMBL" id="EEB33236.1"/>
    </source>
</evidence>
<proteinExistence type="predicted"/>
<reference evidence="2 3" key="1">
    <citation type="submission" date="2008-10" db="EMBL/GenBank/DDBJ databases">
        <title>Draft genome sequence of Desulvovibrio piger (ATCC 29098).</title>
        <authorList>
            <person name="Sudarsanam P."/>
            <person name="Ley R."/>
            <person name="Guruge J."/>
            <person name="Turnbaugh P.J."/>
            <person name="Mahowald M."/>
            <person name="Liep D."/>
            <person name="Gordon J."/>
        </authorList>
    </citation>
    <scope>NUCLEOTIDE SEQUENCE [LARGE SCALE GENOMIC DNA]</scope>
    <source>
        <strain evidence="2 3">ATCC 29098</strain>
    </source>
</reference>